<feature type="transmembrane region" description="Helical" evidence="12">
    <location>
        <begin position="119"/>
        <end position="145"/>
    </location>
</feature>
<accession>A0AA88Q8W1</accession>
<keyword evidence="15" id="KW-1185">Reference proteome</keyword>
<reference evidence="14" key="1">
    <citation type="submission" date="2022-12" db="EMBL/GenBank/DDBJ databases">
        <title>Draft genome assemblies for two species of Escallonia (Escalloniales).</title>
        <authorList>
            <person name="Chanderbali A."/>
            <person name="Dervinis C."/>
            <person name="Anghel I."/>
            <person name="Soltis D."/>
            <person name="Soltis P."/>
            <person name="Zapata F."/>
        </authorList>
    </citation>
    <scope>NUCLEOTIDE SEQUENCE</scope>
    <source>
        <strain evidence="14">UCBG92.1500</strain>
        <tissue evidence="14">Leaf</tissue>
    </source>
</reference>
<evidence type="ECO:0000256" key="11">
    <source>
        <dbReference type="SAM" id="MobiDB-lite"/>
    </source>
</evidence>
<evidence type="ECO:0000256" key="7">
    <source>
        <dbReference type="ARBA" id="ARBA00023170"/>
    </source>
</evidence>
<dbReference type="GO" id="GO:0016020">
    <property type="term" value="C:membrane"/>
    <property type="evidence" value="ECO:0007669"/>
    <property type="project" value="UniProtKB-SubCell"/>
</dbReference>
<keyword evidence="7" id="KW-0675">Receptor</keyword>
<keyword evidence="2" id="KW-0813">Transport</keyword>
<evidence type="ECO:0000313" key="14">
    <source>
        <dbReference type="EMBL" id="KAK2965809.1"/>
    </source>
</evidence>
<dbReference type="InterPro" id="IPR001320">
    <property type="entry name" value="Iontro_rcpt_C"/>
</dbReference>
<dbReference type="PANTHER" id="PTHR18966">
    <property type="entry name" value="IONOTROPIC GLUTAMATE RECEPTOR"/>
    <property type="match status" value="1"/>
</dbReference>
<evidence type="ECO:0000313" key="15">
    <source>
        <dbReference type="Proteomes" id="UP001187471"/>
    </source>
</evidence>
<protein>
    <recommendedName>
        <fullName evidence="13">Ionotropic glutamate receptor C-terminal domain-containing protein</fullName>
    </recommendedName>
</protein>
<organism evidence="14 15">
    <name type="scientific">Escallonia rubra</name>
    <dbReference type="NCBI Taxonomy" id="112253"/>
    <lineage>
        <taxon>Eukaryota</taxon>
        <taxon>Viridiplantae</taxon>
        <taxon>Streptophyta</taxon>
        <taxon>Embryophyta</taxon>
        <taxon>Tracheophyta</taxon>
        <taxon>Spermatophyta</taxon>
        <taxon>Magnoliopsida</taxon>
        <taxon>eudicotyledons</taxon>
        <taxon>Gunneridae</taxon>
        <taxon>Pentapetalae</taxon>
        <taxon>asterids</taxon>
        <taxon>campanulids</taxon>
        <taxon>Escalloniales</taxon>
        <taxon>Escalloniaceae</taxon>
        <taxon>Escallonia</taxon>
    </lineage>
</organism>
<keyword evidence="6 12" id="KW-0472">Membrane</keyword>
<dbReference type="InterPro" id="IPR015683">
    <property type="entry name" value="Ionotropic_Glu_rcpt"/>
</dbReference>
<proteinExistence type="predicted"/>
<keyword evidence="8" id="KW-0325">Glycoprotein</keyword>
<evidence type="ECO:0000256" key="1">
    <source>
        <dbReference type="ARBA" id="ARBA00004141"/>
    </source>
</evidence>
<gene>
    <name evidence="14" type="ORF">RJ640_025318</name>
</gene>
<feature type="domain" description="Ionotropic glutamate receptor C-terminal" evidence="13">
    <location>
        <begin position="110"/>
        <end position="150"/>
    </location>
</feature>
<dbReference type="Proteomes" id="UP001187471">
    <property type="component" value="Unassembled WGS sequence"/>
</dbReference>
<evidence type="ECO:0000256" key="4">
    <source>
        <dbReference type="ARBA" id="ARBA00022989"/>
    </source>
</evidence>
<dbReference type="EMBL" id="JAVXUO010003180">
    <property type="protein sequence ID" value="KAK2965809.1"/>
    <property type="molecule type" value="Genomic_DNA"/>
</dbReference>
<evidence type="ECO:0000256" key="2">
    <source>
        <dbReference type="ARBA" id="ARBA00022448"/>
    </source>
</evidence>
<feature type="transmembrane region" description="Helical" evidence="12">
    <location>
        <begin position="81"/>
        <end position="99"/>
    </location>
</feature>
<evidence type="ECO:0000256" key="6">
    <source>
        <dbReference type="ARBA" id="ARBA00023136"/>
    </source>
</evidence>
<dbReference type="AlphaFoldDB" id="A0AA88Q8W1"/>
<keyword evidence="10" id="KW-0407">Ion channel</keyword>
<comment type="subcellular location">
    <subcellularLocation>
        <location evidence="1">Membrane</location>
        <topology evidence="1">Multi-pass membrane protein</topology>
    </subcellularLocation>
</comment>
<keyword evidence="4 12" id="KW-1133">Transmembrane helix</keyword>
<keyword evidence="9" id="KW-1071">Ligand-gated ion channel</keyword>
<name>A0AA88Q8W1_9ASTE</name>
<evidence type="ECO:0000256" key="10">
    <source>
        <dbReference type="ARBA" id="ARBA00023303"/>
    </source>
</evidence>
<evidence type="ECO:0000256" key="5">
    <source>
        <dbReference type="ARBA" id="ARBA00023065"/>
    </source>
</evidence>
<feature type="region of interest" description="Disordered" evidence="11">
    <location>
        <begin position="1"/>
        <end position="20"/>
    </location>
</feature>
<dbReference type="Gene3D" id="1.10.287.70">
    <property type="match status" value="2"/>
</dbReference>
<keyword evidence="5" id="KW-0406">Ion transport</keyword>
<evidence type="ECO:0000256" key="3">
    <source>
        <dbReference type="ARBA" id="ARBA00022692"/>
    </source>
</evidence>
<keyword evidence="3 12" id="KW-0812">Transmembrane</keyword>
<dbReference type="GO" id="GO:0015276">
    <property type="term" value="F:ligand-gated monoatomic ion channel activity"/>
    <property type="evidence" value="ECO:0007669"/>
    <property type="project" value="InterPro"/>
</dbReference>
<dbReference type="Pfam" id="PF00060">
    <property type="entry name" value="Lig_chan"/>
    <property type="match status" value="1"/>
</dbReference>
<sequence length="157" mass="16973">MSETGSKSSVSSESENTVMCSTGDKKAGITVEGTVEREASGRLSSVAFVGKTTDGPASKSFAAGPNQRNMWFFLEPLDTKLWLVSAGSFILTGFVVWVIEHPANEDFQGETLSSNWSKFMVIVWLFVVLMLTSSYTATLSSLLTVQQIQSASGRDNI</sequence>
<feature type="compositionally biased region" description="Low complexity" evidence="11">
    <location>
        <begin position="1"/>
        <end position="15"/>
    </location>
</feature>
<evidence type="ECO:0000256" key="8">
    <source>
        <dbReference type="ARBA" id="ARBA00023180"/>
    </source>
</evidence>
<evidence type="ECO:0000256" key="12">
    <source>
        <dbReference type="SAM" id="Phobius"/>
    </source>
</evidence>
<comment type="caution">
    <text evidence="14">The sequence shown here is derived from an EMBL/GenBank/DDBJ whole genome shotgun (WGS) entry which is preliminary data.</text>
</comment>
<evidence type="ECO:0000256" key="9">
    <source>
        <dbReference type="ARBA" id="ARBA00023286"/>
    </source>
</evidence>
<evidence type="ECO:0000259" key="13">
    <source>
        <dbReference type="Pfam" id="PF00060"/>
    </source>
</evidence>